<evidence type="ECO:0000256" key="1">
    <source>
        <dbReference type="SAM" id="MobiDB-lite"/>
    </source>
</evidence>
<comment type="caution">
    <text evidence="2">The sequence shown here is derived from an EMBL/GenBank/DDBJ whole genome shotgun (WGS) entry which is preliminary data.</text>
</comment>
<name>A0A9W6R2E9_9PSEU</name>
<reference evidence="2" key="1">
    <citation type="submission" date="2023-03" db="EMBL/GenBank/DDBJ databases">
        <title>Amycolatopsis taiwanensis NBRC 103393.</title>
        <authorList>
            <person name="Ichikawa N."/>
            <person name="Sato H."/>
            <person name="Tonouchi N."/>
        </authorList>
    </citation>
    <scope>NUCLEOTIDE SEQUENCE</scope>
    <source>
        <strain evidence="2">NBRC 103393</strain>
    </source>
</reference>
<evidence type="ECO:0000313" key="2">
    <source>
        <dbReference type="EMBL" id="GLY67904.1"/>
    </source>
</evidence>
<evidence type="ECO:0000313" key="3">
    <source>
        <dbReference type="Proteomes" id="UP001165136"/>
    </source>
</evidence>
<dbReference type="EMBL" id="BSTI01000010">
    <property type="protein sequence ID" value="GLY67904.1"/>
    <property type="molecule type" value="Genomic_DNA"/>
</dbReference>
<dbReference type="AlphaFoldDB" id="A0A9W6R2E9"/>
<dbReference type="Proteomes" id="UP001165136">
    <property type="component" value="Unassembled WGS sequence"/>
</dbReference>
<feature type="compositionally biased region" description="Low complexity" evidence="1">
    <location>
        <begin position="171"/>
        <end position="190"/>
    </location>
</feature>
<protein>
    <submittedName>
        <fullName evidence="2">Uncharacterized protein</fullName>
    </submittedName>
</protein>
<gene>
    <name evidence="2" type="ORF">Atai01_45230</name>
</gene>
<feature type="region of interest" description="Disordered" evidence="1">
    <location>
        <begin position="165"/>
        <end position="190"/>
    </location>
</feature>
<proteinExistence type="predicted"/>
<organism evidence="2 3">
    <name type="scientific">Amycolatopsis taiwanensis</name>
    <dbReference type="NCBI Taxonomy" id="342230"/>
    <lineage>
        <taxon>Bacteria</taxon>
        <taxon>Bacillati</taxon>
        <taxon>Actinomycetota</taxon>
        <taxon>Actinomycetes</taxon>
        <taxon>Pseudonocardiales</taxon>
        <taxon>Pseudonocardiaceae</taxon>
        <taxon>Amycolatopsis</taxon>
    </lineage>
</organism>
<sequence>MDTQPRLALRIETAAGEPAAVPGLQRWAATIGDPAWQIEATLLTPAARVGVAEAVLATAATTDRDRAFRGLLQPAPVRLRRLRPSLDVVRSALVYPALMVGRTLAEGHREPFADRGQAPGPANHRVVRIDQDHRLRELRTQPGRQAGAGVGVAVRDRVQAAHAIGSAVADSSRNPAAASARRASSTPRCE</sequence>
<accession>A0A9W6R2E9</accession>
<keyword evidence="3" id="KW-1185">Reference proteome</keyword>